<evidence type="ECO:0000256" key="2">
    <source>
        <dbReference type="ARBA" id="ARBA00022448"/>
    </source>
</evidence>
<protein>
    <submittedName>
        <fullName evidence="9">MFS transporter</fullName>
    </submittedName>
</protein>
<dbReference type="InterPro" id="IPR020846">
    <property type="entry name" value="MFS_dom"/>
</dbReference>
<dbReference type="EMBL" id="JABVED010000021">
    <property type="protein sequence ID" value="MBC6450914.1"/>
    <property type="molecule type" value="Genomic_DNA"/>
</dbReference>
<keyword evidence="4 7" id="KW-0812">Transmembrane</keyword>
<feature type="transmembrane region" description="Helical" evidence="7">
    <location>
        <begin position="141"/>
        <end position="165"/>
    </location>
</feature>
<feature type="domain" description="Major facilitator superfamily (MFS) profile" evidence="8">
    <location>
        <begin position="1"/>
        <end position="476"/>
    </location>
</feature>
<evidence type="ECO:0000259" key="8">
    <source>
        <dbReference type="PROSITE" id="PS50850"/>
    </source>
</evidence>
<dbReference type="InterPro" id="IPR001958">
    <property type="entry name" value="Tet-R_TetA/multi-R_MdtG-like"/>
</dbReference>
<gene>
    <name evidence="9" type="ORF">GPZ80_27505</name>
</gene>
<feature type="transmembrane region" description="Helical" evidence="7">
    <location>
        <begin position="308"/>
        <end position="329"/>
    </location>
</feature>
<dbReference type="Proteomes" id="UP000734823">
    <property type="component" value="Unassembled WGS sequence"/>
</dbReference>
<evidence type="ECO:0000256" key="4">
    <source>
        <dbReference type="ARBA" id="ARBA00022692"/>
    </source>
</evidence>
<evidence type="ECO:0000256" key="7">
    <source>
        <dbReference type="SAM" id="Phobius"/>
    </source>
</evidence>
<feature type="transmembrane region" description="Helical" evidence="7">
    <location>
        <begin position="81"/>
        <end position="102"/>
    </location>
</feature>
<dbReference type="PANTHER" id="PTHR42718">
    <property type="entry name" value="MAJOR FACILITATOR SUPERFAMILY MULTIDRUG TRANSPORTER MFSC"/>
    <property type="match status" value="1"/>
</dbReference>
<feature type="transmembrane region" description="Helical" evidence="7">
    <location>
        <begin position="114"/>
        <end position="135"/>
    </location>
</feature>
<feature type="transmembrane region" description="Helical" evidence="7">
    <location>
        <begin position="335"/>
        <end position="359"/>
    </location>
</feature>
<evidence type="ECO:0000313" key="10">
    <source>
        <dbReference type="Proteomes" id="UP000734823"/>
    </source>
</evidence>
<comment type="subcellular location">
    <subcellularLocation>
        <location evidence="1">Cell membrane</location>
        <topology evidence="1">Multi-pass membrane protein</topology>
    </subcellularLocation>
</comment>
<evidence type="ECO:0000256" key="1">
    <source>
        <dbReference type="ARBA" id="ARBA00004651"/>
    </source>
</evidence>
<organism evidence="9 10">
    <name type="scientific">Actinokineospora xionganensis</name>
    <dbReference type="NCBI Taxonomy" id="2684470"/>
    <lineage>
        <taxon>Bacteria</taxon>
        <taxon>Bacillati</taxon>
        <taxon>Actinomycetota</taxon>
        <taxon>Actinomycetes</taxon>
        <taxon>Pseudonocardiales</taxon>
        <taxon>Pseudonocardiaceae</taxon>
        <taxon>Actinokineospora</taxon>
    </lineage>
</organism>
<feature type="transmembrane region" description="Helical" evidence="7">
    <location>
        <begin position="56"/>
        <end position="75"/>
    </location>
</feature>
<dbReference type="InterPro" id="IPR011701">
    <property type="entry name" value="MFS"/>
</dbReference>
<keyword evidence="3" id="KW-1003">Cell membrane</keyword>
<dbReference type="SUPFAM" id="SSF103473">
    <property type="entry name" value="MFS general substrate transporter"/>
    <property type="match status" value="1"/>
</dbReference>
<dbReference type="CDD" id="cd17321">
    <property type="entry name" value="MFS_MMR_MDR_like"/>
    <property type="match status" value="1"/>
</dbReference>
<reference evidence="9 10" key="1">
    <citation type="submission" date="2020-06" db="EMBL/GenBank/DDBJ databases">
        <title>Actinokineospora xiongansis sp. nov., isolated from soil of Baiyangdian.</title>
        <authorList>
            <person name="Zhang X."/>
        </authorList>
    </citation>
    <scope>NUCLEOTIDE SEQUENCE [LARGE SCALE GENOMIC DNA]</scope>
    <source>
        <strain evidence="9 10">HBU206404</strain>
    </source>
</reference>
<dbReference type="InterPro" id="IPR036259">
    <property type="entry name" value="MFS_trans_sf"/>
</dbReference>
<feature type="transmembrane region" description="Helical" evidence="7">
    <location>
        <begin position="177"/>
        <end position="196"/>
    </location>
</feature>
<keyword evidence="2" id="KW-0813">Transport</keyword>
<feature type="transmembrane region" description="Helical" evidence="7">
    <location>
        <begin position="279"/>
        <end position="296"/>
    </location>
</feature>
<feature type="transmembrane region" description="Helical" evidence="7">
    <location>
        <begin position="27"/>
        <end position="44"/>
    </location>
</feature>
<evidence type="ECO:0000313" key="9">
    <source>
        <dbReference type="EMBL" id="MBC6450914.1"/>
    </source>
</evidence>
<accession>A0ABR7LDY2</accession>
<proteinExistence type="predicted"/>
<evidence type="ECO:0000256" key="3">
    <source>
        <dbReference type="ARBA" id="ARBA00022475"/>
    </source>
</evidence>
<keyword evidence="10" id="KW-1185">Reference proteome</keyword>
<dbReference type="PRINTS" id="PR01035">
    <property type="entry name" value="TCRTETA"/>
</dbReference>
<feature type="transmembrane region" description="Helical" evidence="7">
    <location>
        <begin position="243"/>
        <end position="267"/>
    </location>
</feature>
<feature type="transmembrane region" description="Helical" evidence="7">
    <location>
        <begin position="202"/>
        <end position="222"/>
    </location>
</feature>
<evidence type="ECO:0000256" key="5">
    <source>
        <dbReference type="ARBA" id="ARBA00022989"/>
    </source>
</evidence>
<feature type="transmembrane region" description="Helical" evidence="7">
    <location>
        <begin position="380"/>
        <end position="399"/>
    </location>
</feature>
<dbReference type="Gene3D" id="1.20.1720.10">
    <property type="entry name" value="Multidrug resistance protein D"/>
    <property type="match status" value="1"/>
</dbReference>
<keyword evidence="5 7" id="KW-1133">Transmembrane helix</keyword>
<dbReference type="PROSITE" id="PS50850">
    <property type="entry name" value="MFS"/>
    <property type="match status" value="1"/>
</dbReference>
<dbReference type="Pfam" id="PF07690">
    <property type="entry name" value="MFS_1"/>
    <property type="match status" value="1"/>
</dbReference>
<dbReference type="PANTHER" id="PTHR42718:SF47">
    <property type="entry name" value="METHYL VIOLOGEN RESISTANCE PROTEIN SMVA"/>
    <property type="match status" value="1"/>
</dbReference>
<feature type="transmembrane region" description="Helical" evidence="7">
    <location>
        <begin position="450"/>
        <end position="471"/>
    </location>
</feature>
<keyword evidence="6 7" id="KW-0472">Membrane</keyword>
<sequence length="498" mass="50908">MAIDLFVLMLALPNLSSDLGATGMEQLWTMDVYGFMLAGFLVTMGTLGDRIGRRKLLMIGCSAFAVASLLCAYAWSPEVLIAARALLGIAGATLGPSTLSLIGTMFQDPKQQAAAFGIWGSVFTMGALFGPVIGGAMLTQWWWGSVFLLGVPFVIAALVLGPKFLPEFRNGQPGKPDLISVALSLAALFPIIYGIKSLARDGFSAVAVVAVVVGVVAGWAFLRRQRTISDPLLDLSLFKNNTIGTSLAGQLSYSMTGGGIMLLMMLYFQLVQGMSTLEAGLAMVPGMAGGAIGFAVGPKLANKFRPAYVISAGLLGAAITLVWMTQISADSGTTALVVGFAIIAFCGAPMAGLGTNLVVTSAPPEKMGSAGSLAQMANEFGGTLGLAVLGTIGTAVYRANVSDSLPGGLNAETADIAKDSLAGATVEAAKLSPGEADALLSPARDAFTDGVQTVATIGAVLLATMAVVVAVKLKHVLPFGAAQAPADGDLAPVAEEAH</sequence>
<name>A0ABR7LDY2_9PSEU</name>
<evidence type="ECO:0000256" key="6">
    <source>
        <dbReference type="ARBA" id="ARBA00023136"/>
    </source>
</evidence>
<comment type="caution">
    <text evidence="9">The sequence shown here is derived from an EMBL/GenBank/DDBJ whole genome shotgun (WGS) entry which is preliminary data.</text>
</comment>
<dbReference type="Gene3D" id="1.20.1250.20">
    <property type="entry name" value="MFS general substrate transporter like domains"/>
    <property type="match status" value="1"/>
</dbReference>